<accession>A0A8T5GDY8</accession>
<protein>
    <submittedName>
        <fullName evidence="1">Uncharacterized protein</fullName>
    </submittedName>
</protein>
<name>A0A8T5GDY8_9ARCH</name>
<organism evidence="1 2">
    <name type="scientific">Candidatus Iainarchaeum sp</name>
    <dbReference type="NCBI Taxonomy" id="3101447"/>
    <lineage>
        <taxon>Archaea</taxon>
        <taxon>Candidatus Iainarchaeota</taxon>
        <taxon>Candidatus Iainarchaeia</taxon>
        <taxon>Candidatus Iainarchaeales</taxon>
        <taxon>Candidatus Iainarchaeaceae</taxon>
        <taxon>Candidatus Iainarchaeum</taxon>
    </lineage>
</organism>
<dbReference type="EMBL" id="JABJNZ010000021">
    <property type="protein sequence ID" value="MBT4870181.1"/>
    <property type="molecule type" value="Genomic_DNA"/>
</dbReference>
<evidence type="ECO:0000313" key="1">
    <source>
        <dbReference type="EMBL" id="MBT4870181.1"/>
    </source>
</evidence>
<reference evidence="1" key="1">
    <citation type="journal article" date="2021" name="ISME J.">
        <title>Mercury methylation by metabolically versatile and cosmopolitan marine bacteria.</title>
        <authorList>
            <person name="Lin H."/>
            <person name="Ascher D.B."/>
            <person name="Myung Y."/>
            <person name="Lamborg C.H."/>
            <person name="Hallam S.J."/>
            <person name="Gionfriddo C.M."/>
            <person name="Holt K.E."/>
            <person name="Moreau J.W."/>
        </authorList>
    </citation>
    <scope>NUCLEOTIDE SEQUENCE</scope>
    <source>
        <strain evidence="1">SI075_bin30</strain>
    </source>
</reference>
<gene>
    <name evidence="1" type="ORF">HON47_01250</name>
</gene>
<sequence length="45" mass="5334">MEQMALNYFRGLDEEEKKALIKKIFDSLSDKEKLEIAKLLTKEMD</sequence>
<comment type="caution">
    <text evidence="1">The sequence shown here is derived from an EMBL/GenBank/DDBJ whole genome shotgun (WGS) entry which is preliminary data.</text>
</comment>
<proteinExistence type="predicted"/>
<evidence type="ECO:0000313" key="2">
    <source>
        <dbReference type="Proteomes" id="UP000722459"/>
    </source>
</evidence>
<dbReference type="AlphaFoldDB" id="A0A8T5GDY8"/>
<dbReference type="Proteomes" id="UP000722459">
    <property type="component" value="Unassembled WGS sequence"/>
</dbReference>